<organism evidence="3 6">
    <name type="scientific">Medicago truncatula</name>
    <name type="common">Barrel medic</name>
    <name type="synonym">Medicago tribuloides</name>
    <dbReference type="NCBI Taxonomy" id="3880"/>
    <lineage>
        <taxon>Eukaryota</taxon>
        <taxon>Viridiplantae</taxon>
        <taxon>Streptophyta</taxon>
        <taxon>Embryophyta</taxon>
        <taxon>Tracheophyta</taxon>
        <taxon>Spermatophyta</taxon>
        <taxon>Magnoliopsida</taxon>
        <taxon>eudicotyledons</taxon>
        <taxon>Gunneridae</taxon>
        <taxon>Pentapetalae</taxon>
        <taxon>rosids</taxon>
        <taxon>fabids</taxon>
        <taxon>Fabales</taxon>
        <taxon>Fabaceae</taxon>
        <taxon>Papilionoideae</taxon>
        <taxon>50 kb inversion clade</taxon>
        <taxon>NPAAA clade</taxon>
        <taxon>Hologalegina</taxon>
        <taxon>IRL clade</taxon>
        <taxon>Trifolieae</taxon>
        <taxon>Medicago</taxon>
    </lineage>
</organism>
<dbReference type="HOGENOM" id="CLU_107780_0_0_1"/>
<dbReference type="SMART" id="SM00856">
    <property type="entry name" value="PMEI"/>
    <property type="match status" value="1"/>
</dbReference>
<dbReference type="EMBL" id="PSQE01000004">
    <property type="protein sequence ID" value="RHN60878.1"/>
    <property type="molecule type" value="Genomic_DNA"/>
</dbReference>
<dbReference type="EMBL" id="CM001220">
    <property type="protein sequence ID" value="AES88792.1"/>
    <property type="molecule type" value="Genomic_DNA"/>
</dbReference>
<feature type="chain" id="PRO_5014573133" evidence="1">
    <location>
        <begin position="22"/>
        <end position="176"/>
    </location>
</feature>
<evidence type="ECO:0000259" key="2">
    <source>
        <dbReference type="SMART" id="SM00856"/>
    </source>
</evidence>
<dbReference type="KEGG" id="mtr:11415927"/>
<sequence>MNPSSCLSLLLTISLIFNSHAISPKSSSKLYQNVCKNAGNDNQRCLKLLEANPSIISAKDYPTLCKLFLEMAIEKAIKGQNYLKTLMKEQPSSKAIKQCATNDYNGLVASFRSSLVELNEDPISANYDAKIAGDGPQACEDALAKEKIVKSTLSTLNNNMKFLSVVAYLATNYLPH</sequence>
<evidence type="ECO:0000313" key="6">
    <source>
        <dbReference type="Proteomes" id="UP000002051"/>
    </source>
</evidence>
<accession>G7JTM3</accession>
<proteinExistence type="predicted"/>
<reference evidence="3 6" key="2">
    <citation type="journal article" date="2014" name="BMC Genomics">
        <title>An improved genome release (version Mt4.0) for the model legume Medicago truncatula.</title>
        <authorList>
            <person name="Tang H."/>
            <person name="Krishnakumar V."/>
            <person name="Bidwell S."/>
            <person name="Rosen B."/>
            <person name="Chan A."/>
            <person name="Zhou S."/>
            <person name="Gentzbittel L."/>
            <person name="Childs K.L."/>
            <person name="Yandell M."/>
            <person name="Gundlach H."/>
            <person name="Mayer K.F."/>
            <person name="Schwartz D.C."/>
            <person name="Town C.D."/>
        </authorList>
    </citation>
    <scope>GENOME REANNOTATION</scope>
    <source>
        <strain evidence="5 6">cv. Jemalong A17</strain>
    </source>
</reference>
<dbReference type="Gene3D" id="1.20.140.40">
    <property type="entry name" value="Invertase/pectin methylesterase inhibitor family protein"/>
    <property type="match status" value="1"/>
</dbReference>
<evidence type="ECO:0000256" key="1">
    <source>
        <dbReference type="SAM" id="SignalP"/>
    </source>
</evidence>
<reference evidence="4" key="4">
    <citation type="journal article" date="2018" name="Nat. Plants">
        <title>Whole-genome landscape of Medicago truncatula symbiotic genes.</title>
        <authorList>
            <person name="Pecrix Y."/>
            <person name="Gamas P."/>
            <person name="Carrere S."/>
        </authorList>
    </citation>
    <scope>NUCLEOTIDE SEQUENCE</scope>
    <source>
        <tissue evidence="4">Leaves</tissue>
    </source>
</reference>
<dbReference type="InterPro" id="IPR035513">
    <property type="entry name" value="Invertase/methylesterase_inhib"/>
</dbReference>
<dbReference type="EnsemblPlants" id="AES88792">
    <property type="protein sequence ID" value="AES88792"/>
    <property type="gene ID" value="MTR_4g062290"/>
</dbReference>
<reference evidence="3 6" key="1">
    <citation type="journal article" date="2011" name="Nature">
        <title>The Medicago genome provides insight into the evolution of rhizobial symbioses.</title>
        <authorList>
            <person name="Young N.D."/>
            <person name="Debelle F."/>
            <person name="Oldroyd G.E."/>
            <person name="Geurts R."/>
            <person name="Cannon S.B."/>
            <person name="Udvardi M.K."/>
            <person name="Benedito V.A."/>
            <person name="Mayer K.F."/>
            <person name="Gouzy J."/>
            <person name="Schoof H."/>
            <person name="Van de Peer Y."/>
            <person name="Proost S."/>
            <person name="Cook D.R."/>
            <person name="Meyers B.C."/>
            <person name="Spannagl M."/>
            <person name="Cheung F."/>
            <person name="De Mita S."/>
            <person name="Krishnakumar V."/>
            <person name="Gundlach H."/>
            <person name="Zhou S."/>
            <person name="Mudge J."/>
            <person name="Bharti A.K."/>
            <person name="Murray J.D."/>
            <person name="Naoumkina M.A."/>
            <person name="Rosen B."/>
            <person name="Silverstein K.A."/>
            <person name="Tang H."/>
            <person name="Rombauts S."/>
            <person name="Zhao P.X."/>
            <person name="Zhou P."/>
            <person name="Barbe V."/>
            <person name="Bardou P."/>
            <person name="Bechner M."/>
            <person name="Bellec A."/>
            <person name="Berger A."/>
            <person name="Berges H."/>
            <person name="Bidwell S."/>
            <person name="Bisseling T."/>
            <person name="Choisne N."/>
            <person name="Couloux A."/>
            <person name="Denny R."/>
            <person name="Deshpande S."/>
            <person name="Dai X."/>
            <person name="Doyle J.J."/>
            <person name="Dudez A.M."/>
            <person name="Farmer A.D."/>
            <person name="Fouteau S."/>
            <person name="Franken C."/>
            <person name="Gibelin C."/>
            <person name="Gish J."/>
            <person name="Goldstein S."/>
            <person name="Gonzalez A.J."/>
            <person name="Green P.J."/>
            <person name="Hallab A."/>
            <person name="Hartog M."/>
            <person name="Hua A."/>
            <person name="Humphray S.J."/>
            <person name="Jeong D.H."/>
            <person name="Jing Y."/>
            <person name="Jocker A."/>
            <person name="Kenton S.M."/>
            <person name="Kim D.J."/>
            <person name="Klee K."/>
            <person name="Lai H."/>
            <person name="Lang C."/>
            <person name="Lin S."/>
            <person name="Macmil S.L."/>
            <person name="Magdelenat G."/>
            <person name="Matthews L."/>
            <person name="McCorrison J."/>
            <person name="Monaghan E.L."/>
            <person name="Mun J.H."/>
            <person name="Najar F.Z."/>
            <person name="Nicholson C."/>
            <person name="Noirot C."/>
            <person name="O'Bleness M."/>
            <person name="Paule C.R."/>
            <person name="Poulain J."/>
            <person name="Prion F."/>
            <person name="Qin B."/>
            <person name="Qu C."/>
            <person name="Retzel E.F."/>
            <person name="Riddle C."/>
            <person name="Sallet E."/>
            <person name="Samain S."/>
            <person name="Samson N."/>
            <person name="Sanders I."/>
            <person name="Saurat O."/>
            <person name="Scarpelli C."/>
            <person name="Schiex T."/>
            <person name="Segurens B."/>
            <person name="Severin A.J."/>
            <person name="Sherrier D.J."/>
            <person name="Shi R."/>
            <person name="Sims S."/>
            <person name="Singer S.R."/>
            <person name="Sinharoy S."/>
            <person name="Sterck L."/>
            <person name="Viollet A."/>
            <person name="Wang B.B."/>
            <person name="Wang K."/>
            <person name="Wang M."/>
            <person name="Wang X."/>
            <person name="Warfsmann J."/>
            <person name="Weissenbach J."/>
            <person name="White D.D."/>
            <person name="White J.D."/>
            <person name="Wiley G.B."/>
            <person name="Wincker P."/>
            <person name="Xing Y."/>
            <person name="Yang L."/>
            <person name="Yao Z."/>
            <person name="Ying F."/>
            <person name="Zhai J."/>
            <person name="Zhou L."/>
            <person name="Zuber A."/>
            <person name="Denarie J."/>
            <person name="Dixon R.A."/>
            <person name="May G.D."/>
            <person name="Schwartz D.C."/>
            <person name="Rogers J."/>
            <person name="Quetier F."/>
            <person name="Town C.D."/>
            <person name="Roe B.A."/>
        </authorList>
    </citation>
    <scope>NUCLEOTIDE SEQUENCE [LARGE SCALE GENOMIC DNA]</scope>
    <source>
        <strain evidence="3">A17</strain>
        <strain evidence="5 6">cv. Jemalong A17</strain>
    </source>
</reference>
<evidence type="ECO:0000313" key="4">
    <source>
        <dbReference type="EMBL" id="RHN60878.1"/>
    </source>
</evidence>
<dbReference type="PANTHER" id="PTHR31890:SF9">
    <property type="entry name" value="PLANT INVERTASE_PECTIN METHYLESTERASE INHIBITOR SUPERFAMILY PROTEIN"/>
    <property type="match status" value="1"/>
</dbReference>
<reference evidence="5" key="3">
    <citation type="submission" date="2015-04" db="UniProtKB">
        <authorList>
            <consortium name="EnsemblPlants"/>
        </authorList>
    </citation>
    <scope>IDENTIFICATION</scope>
    <source>
        <strain evidence="5">cv. Jemalong A17</strain>
    </source>
</reference>
<gene>
    <name evidence="5" type="primary">11415927</name>
    <name evidence="3" type="ordered locus">MTR_4g062290</name>
    <name evidence="4" type="ORF">MtrunA17_Chr4g0030611</name>
</gene>
<dbReference type="OMA" id="NSCVEAY"/>
<dbReference type="GO" id="GO:0004857">
    <property type="term" value="F:enzyme inhibitor activity"/>
    <property type="evidence" value="ECO:0007669"/>
    <property type="project" value="InterPro"/>
</dbReference>
<dbReference type="SUPFAM" id="SSF101148">
    <property type="entry name" value="Plant invertase/pectin methylesterase inhibitor"/>
    <property type="match status" value="1"/>
</dbReference>
<dbReference type="eggNOG" id="ENOG502S7NT">
    <property type="taxonomic scope" value="Eukaryota"/>
</dbReference>
<keyword evidence="1" id="KW-0732">Signal</keyword>
<dbReference type="Proteomes" id="UP000265566">
    <property type="component" value="Chromosome 4"/>
</dbReference>
<protein>
    <submittedName>
        <fullName evidence="3">Plant invertase/pectin methylesterase inhibitor protein</fullName>
    </submittedName>
    <submittedName>
        <fullName evidence="4">Putative pectinesterase inhibitor domain-containing protein</fullName>
    </submittedName>
</protein>
<dbReference type="Pfam" id="PF04043">
    <property type="entry name" value="PMEI"/>
    <property type="match status" value="1"/>
</dbReference>
<dbReference type="Proteomes" id="UP000002051">
    <property type="component" value="Chromosome 4"/>
</dbReference>
<dbReference type="AlphaFoldDB" id="G7JTM3"/>
<feature type="signal peptide" evidence="1">
    <location>
        <begin position="1"/>
        <end position="21"/>
    </location>
</feature>
<dbReference type="Gramene" id="rna23269">
    <property type="protein sequence ID" value="RHN60878.1"/>
    <property type="gene ID" value="gene23269"/>
</dbReference>
<name>G7JTM3_MEDTR</name>
<keyword evidence="6" id="KW-1185">Reference proteome</keyword>
<dbReference type="InterPro" id="IPR006501">
    <property type="entry name" value="Pectinesterase_inhib_dom"/>
</dbReference>
<dbReference type="OrthoDB" id="1094634at2759"/>
<dbReference type="STRING" id="3880.G7JTM3"/>
<dbReference type="PANTHER" id="PTHR31890">
    <property type="entry name" value="PLANT INVERTASE/PECTIN METHYLESTERASE INHIBITOR SUPERFAMILY PROTEIN"/>
    <property type="match status" value="1"/>
</dbReference>
<evidence type="ECO:0000313" key="5">
    <source>
        <dbReference type="EnsemblPlants" id="AES88792"/>
    </source>
</evidence>
<feature type="domain" description="Pectinesterase inhibitor" evidence="2">
    <location>
        <begin position="26"/>
        <end position="170"/>
    </location>
</feature>
<dbReference type="PaxDb" id="3880-AES88792"/>
<evidence type="ECO:0000313" key="3">
    <source>
        <dbReference type="EMBL" id="AES88792.1"/>
    </source>
</evidence>